<organism evidence="3 4">
    <name type="scientific">Pollutimonas subterranea</name>
    <dbReference type="NCBI Taxonomy" id="2045210"/>
    <lineage>
        <taxon>Bacteria</taxon>
        <taxon>Pseudomonadati</taxon>
        <taxon>Pseudomonadota</taxon>
        <taxon>Betaproteobacteria</taxon>
        <taxon>Burkholderiales</taxon>
        <taxon>Alcaligenaceae</taxon>
        <taxon>Pollutimonas</taxon>
    </lineage>
</organism>
<proteinExistence type="predicted"/>
<evidence type="ECO:0000313" key="3">
    <source>
        <dbReference type="EMBL" id="PLC48008.1"/>
    </source>
</evidence>
<comment type="caution">
    <text evidence="3">The sequence shown here is derived from an EMBL/GenBank/DDBJ whole genome shotgun (WGS) entry which is preliminary data.</text>
</comment>
<accession>A0A2N4TZ05</accession>
<evidence type="ECO:0000313" key="4">
    <source>
        <dbReference type="Proteomes" id="UP000234190"/>
    </source>
</evidence>
<dbReference type="SUPFAM" id="SSF53756">
    <property type="entry name" value="UDP-Glycosyltransferase/glycogen phosphorylase"/>
    <property type="match status" value="1"/>
</dbReference>
<dbReference type="GO" id="GO:0009244">
    <property type="term" value="P:lipopolysaccharide core region biosynthetic process"/>
    <property type="evidence" value="ECO:0007669"/>
    <property type="project" value="TreeGrafter"/>
</dbReference>
<reference evidence="3 4" key="1">
    <citation type="submission" date="2017-10" db="EMBL/GenBank/DDBJ databases">
        <title>Two draft genome sequences of Pusillimonas sp. strains isolated from a nitrate- and radionuclide-contaminated groundwater in Russia.</title>
        <authorList>
            <person name="Grouzdev D.S."/>
            <person name="Tourova T.P."/>
            <person name="Goeva M.A."/>
            <person name="Babich T.L."/>
            <person name="Sokolova D.S."/>
            <person name="Abdullin R."/>
            <person name="Poltaraus A.B."/>
            <person name="Toshchakov S.V."/>
            <person name="Nazina T.N."/>
        </authorList>
    </citation>
    <scope>NUCLEOTIDE SEQUENCE [LARGE SCALE GENOMIC DNA]</scope>
    <source>
        <strain evidence="3 4">JR1/69-3-13</strain>
    </source>
</reference>
<dbReference type="InterPro" id="IPR002201">
    <property type="entry name" value="Glyco_trans_9"/>
</dbReference>
<evidence type="ECO:0000256" key="1">
    <source>
        <dbReference type="ARBA" id="ARBA00022676"/>
    </source>
</evidence>
<dbReference type="Proteomes" id="UP000234190">
    <property type="component" value="Unassembled WGS sequence"/>
</dbReference>
<dbReference type="InterPro" id="IPR051199">
    <property type="entry name" value="LPS_LOS_Heptosyltrfase"/>
</dbReference>
<gene>
    <name evidence="3" type="ORF">CR159_20490</name>
</gene>
<dbReference type="GO" id="GO:0005829">
    <property type="term" value="C:cytosol"/>
    <property type="evidence" value="ECO:0007669"/>
    <property type="project" value="TreeGrafter"/>
</dbReference>
<protein>
    <submittedName>
        <fullName evidence="3">Glycosyl transferase</fullName>
    </submittedName>
</protein>
<dbReference type="CDD" id="cd03789">
    <property type="entry name" value="GT9_LPS_heptosyltransferase"/>
    <property type="match status" value="1"/>
</dbReference>
<evidence type="ECO:0000256" key="2">
    <source>
        <dbReference type="ARBA" id="ARBA00022679"/>
    </source>
</evidence>
<dbReference type="EMBL" id="PDNW01000032">
    <property type="protein sequence ID" value="PLC48008.1"/>
    <property type="molecule type" value="Genomic_DNA"/>
</dbReference>
<name>A0A2N4TZ05_9BURK</name>
<dbReference type="RefSeq" id="WP_102075806.1">
    <property type="nucleotide sequence ID" value="NZ_PDNW01000032.1"/>
</dbReference>
<dbReference type="Gene3D" id="3.40.50.2000">
    <property type="entry name" value="Glycogen Phosphorylase B"/>
    <property type="match status" value="2"/>
</dbReference>
<sequence length="379" mass="41576">MTTRHDWRDARRILCVRLDNMGDVLMSTPAICALKASRADVRISLMASRSGAQVAPFLPDVDDTIEYDAAWVKNGSQGNEQDIAAIQQLSRGRFDAAVIFTVYSQNALPAAMMCHLAGIPLILAHSRENPYRLLSHWVRDTEPQQGIRHEVQRQLDLVASVGAQSSNTRLSFLTRQADRHSMLQVLRASQVLQSNGWIVVHCGATAESRRYGASGFSRVLSLLDAGGRDVLLTGSESERKLIDQIIAGSQSTNKRVNLAGRLNLGQLGCLIQDASLLISNNTGPVHIAAAVQTPVVDLYALTNPQHTPWQVEHRLLSCDVPCKYCYRSVCPQGHNACLNGIAPEEVVQAAYELLDNNRQAARVPRSNDSATKREGICTH</sequence>
<dbReference type="AlphaFoldDB" id="A0A2N4TZ05"/>
<dbReference type="Pfam" id="PF01075">
    <property type="entry name" value="Glyco_transf_9"/>
    <property type="match status" value="1"/>
</dbReference>
<dbReference type="PANTHER" id="PTHR30160:SF1">
    <property type="entry name" value="LIPOPOLYSACCHARIDE 1,2-N-ACETYLGLUCOSAMINETRANSFERASE-RELATED"/>
    <property type="match status" value="1"/>
</dbReference>
<dbReference type="PANTHER" id="PTHR30160">
    <property type="entry name" value="TETRAACYLDISACCHARIDE 4'-KINASE-RELATED"/>
    <property type="match status" value="1"/>
</dbReference>
<keyword evidence="4" id="KW-1185">Reference proteome</keyword>
<dbReference type="OrthoDB" id="9797795at2"/>
<dbReference type="GO" id="GO:0008713">
    <property type="term" value="F:ADP-heptose-lipopolysaccharide heptosyltransferase activity"/>
    <property type="evidence" value="ECO:0007669"/>
    <property type="project" value="TreeGrafter"/>
</dbReference>
<keyword evidence="2 3" id="KW-0808">Transferase</keyword>
<keyword evidence="1" id="KW-0328">Glycosyltransferase</keyword>